<feature type="transmembrane region" description="Helical" evidence="5">
    <location>
        <begin position="288"/>
        <end position="306"/>
    </location>
</feature>
<keyword evidence="4 5" id="KW-0472">Membrane</keyword>
<dbReference type="Pfam" id="PF03124">
    <property type="entry name" value="EXS"/>
    <property type="match status" value="1"/>
</dbReference>
<evidence type="ECO:0000313" key="7">
    <source>
        <dbReference type="EMBL" id="CCE86571.1"/>
    </source>
</evidence>
<gene>
    <name evidence="7" type="primary">Piso0_005067</name>
    <name evidence="7" type="ORF">GNLVRS01_PISO0N07141g</name>
</gene>
<keyword evidence="3 5" id="KW-1133">Transmembrane helix</keyword>
<proteinExistence type="predicted"/>
<dbReference type="OMA" id="RRWLWCF"/>
<evidence type="ECO:0000256" key="2">
    <source>
        <dbReference type="ARBA" id="ARBA00022692"/>
    </source>
</evidence>
<dbReference type="InterPro" id="IPR004342">
    <property type="entry name" value="EXS_C"/>
</dbReference>
<evidence type="ECO:0000313" key="8">
    <source>
        <dbReference type="Proteomes" id="UP000005222"/>
    </source>
</evidence>
<keyword evidence="2 5" id="KW-0812">Transmembrane</keyword>
<evidence type="ECO:0000256" key="4">
    <source>
        <dbReference type="ARBA" id="ARBA00023136"/>
    </source>
</evidence>
<dbReference type="STRING" id="559304.G8Y168"/>
<protein>
    <submittedName>
        <fullName evidence="7">Piso0_005067 protein</fullName>
    </submittedName>
</protein>
<dbReference type="GO" id="GO:0005737">
    <property type="term" value="C:cytoplasm"/>
    <property type="evidence" value="ECO:0007669"/>
    <property type="project" value="TreeGrafter"/>
</dbReference>
<evidence type="ECO:0000256" key="3">
    <source>
        <dbReference type="ARBA" id="ARBA00022989"/>
    </source>
</evidence>
<dbReference type="PROSITE" id="PS51380">
    <property type="entry name" value="EXS"/>
    <property type="match status" value="1"/>
</dbReference>
<evidence type="ECO:0000256" key="1">
    <source>
        <dbReference type="ARBA" id="ARBA00004141"/>
    </source>
</evidence>
<comment type="subcellular location">
    <subcellularLocation>
        <location evidence="1">Membrane</location>
        <topology evidence="1">Multi-pass membrane protein</topology>
    </subcellularLocation>
</comment>
<sequence>MDEKVDSKLSDITPFPLPFRILLTIHIGVLFWLTIVYLLTRWTDINVLEVLKLSYNSRNYNTLDPTQFRTSESSTTIKVDRSENSVLIGGIFSTLRKITTRSVIGYVVYLPLFLTKELYDVKEDVFSLSLRFCLRSVPFVVLYLVFRELFFNSKHEGYGKIRVKSTVKRVLKGKINSKTMRTNDILLSDSCVSYNRVLNDTMNVFWTLFFESSTYSNSLEFMVLSIPSFIRIKQCWHEYNMSKQKQHFLNLIKYSVGLGPIVLSHTIKRISSSTSYDMKDEKLQQLHHALYFIAFINSTYSFIWDVKMDWGLGMMNILPWRTSSIYEPLRPRTSLLLPSRAIYYIIIMLDFMLRYIWFLVPLSRMIENSLIRSVAACIFGNESKPPNTFLVEVLEIFRRFLWCIVKIESDWIKETDTEQAAYIDLDMINKRS</sequence>
<dbReference type="HOGENOM" id="CLU_048591_0_0_1"/>
<dbReference type="GO" id="GO:0016020">
    <property type="term" value="C:membrane"/>
    <property type="evidence" value="ECO:0007669"/>
    <property type="project" value="UniProtKB-SubCell"/>
</dbReference>
<feature type="transmembrane region" description="Helical" evidence="5">
    <location>
        <begin position="341"/>
        <end position="362"/>
    </location>
</feature>
<dbReference type="AlphaFoldDB" id="G8Y168"/>
<dbReference type="InParanoid" id="G8Y168"/>
<evidence type="ECO:0000259" key="6">
    <source>
        <dbReference type="PROSITE" id="PS51380"/>
    </source>
</evidence>
<dbReference type="EMBL" id="FO082046">
    <property type="protein sequence ID" value="CCE86571.1"/>
    <property type="molecule type" value="Genomic_DNA"/>
</dbReference>
<keyword evidence="8" id="KW-1185">Reference proteome</keyword>
<feature type="transmembrane region" description="Helical" evidence="5">
    <location>
        <begin position="20"/>
        <end position="39"/>
    </location>
</feature>
<name>G8Y168_PICSO</name>
<organism evidence="7 8">
    <name type="scientific">Pichia sorbitophila (strain ATCC MYA-4447 / BCRC 22081 / CBS 7064 / NBRC 10061 / NRRL Y-12695)</name>
    <name type="common">Hybrid yeast</name>
    <dbReference type="NCBI Taxonomy" id="559304"/>
    <lineage>
        <taxon>Eukaryota</taxon>
        <taxon>Fungi</taxon>
        <taxon>Dikarya</taxon>
        <taxon>Ascomycota</taxon>
        <taxon>Saccharomycotina</taxon>
        <taxon>Pichiomycetes</taxon>
        <taxon>Debaryomycetaceae</taxon>
        <taxon>Millerozyma</taxon>
    </lineage>
</organism>
<dbReference type="eggNOG" id="KOG1162">
    <property type="taxonomic scope" value="Eukaryota"/>
</dbReference>
<dbReference type="Proteomes" id="UP000005222">
    <property type="component" value="Chromosome N"/>
</dbReference>
<dbReference type="PANTHER" id="PTHR10783:SF46">
    <property type="entry name" value="PROTEIN ERD1 HOMOLOG 2"/>
    <property type="match status" value="1"/>
</dbReference>
<dbReference type="PANTHER" id="PTHR10783">
    <property type="entry name" value="XENOTROPIC AND POLYTROPIC RETROVIRUS RECEPTOR 1-RELATED"/>
    <property type="match status" value="1"/>
</dbReference>
<evidence type="ECO:0000256" key="5">
    <source>
        <dbReference type="SAM" id="Phobius"/>
    </source>
</evidence>
<reference evidence="7 8" key="1">
    <citation type="journal article" date="2012" name="G3 (Bethesda)">
        <title>Pichia sorbitophila, an interspecies yeast hybrid reveals early steps of genome resolution following polyploidization.</title>
        <authorList>
            <person name="Leh Louis V."/>
            <person name="Despons L."/>
            <person name="Friedrich A."/>
            <person name="Martin T."/>
            <person name="Durrens P."/>
            <person name="Casaregola S."/>
            <person name="Neuveglise C."/>
            <person name="Fairhead C."/>
            <person name="Marck C."/>
            <person name="Cruz J.A."/>
            <person name="Straub M.L."/>
            <person name="Kugler V."/>
            <person name="Sacerdot C."/>
            <person name="Uzunov Z."/>
            <person name="Thierry A."/>
            <person name="Weiss S."/>
            <person name="Bleykasten C."/>
            <person name="De Montigny J."/>
            <person name="Jacques N."/>
            <person name="Jung P."/>
            <person name="Lemaire M."/>
            <person name="Mallet S."/>
            <person name="Morel G."/>
            <person name="Richard G.F."/>
            <person name="Sarkar A."/>
            <person name="Savel G."/>
            <person name="Schacherer J."/>
            <person name="Seret M.L."/>
            <person name="Talla E."/>
            <person name="Samson G."/>
            <person name="Jubin C."/>
            <person name="Poulain J."/>
            <person name="Vacherie B."/>
            <person name="Barbe V."/>
            <person name="Pelletier E."/>
            <person name="Sherman D.J."/>
            <person name="Westhof E."/>
            <person name="Weissenbach J."/>
            <person name="Baret P.V."/>
            <person name="Wincker P."/>
            <person name="Gaillardin C."/>
            <person name="Dujon B."/>
            <person name="Souciet J.L."/>
        </authorList>
    </citation>
    <scope>NUCLEOTIDE SEQUENCE [LARGE SCALE GENOMIC DNA]</scope>
    <source>
        <strain evidence="8">ATCC MYA-4447 / BCRC 22081 / CBS 7064 / NBRC 10061 / NRRL Y-12695</strain>
    </source>
</reference>
<dbReference type="FunCoup" id="G8Y168">
    <property type="interactions" value="82"/>
</dbReference>
<dbReference type="OrthoDB" id="2159384at2759"/>
<accession>G8Y168</accession>
<feature type="domain" description="EXS" evidence="6">
    <location>
        <begin position="211"/>
        <end position="432"/>
    </location>
</feature>